<proteinExistence type="predicted"/>
<gene>
    <name evidence="3" type="ORF">SCHPADRAFT_946086</name>
</gene>
<evidence type="ECO:0000256" key="1">
    <source>
        <dbReference type="ARBA" id="ARBA00022581"/>
    </source>
</evidence>
<evidence type="ECO:0000256" key="2">
    <source>
        <dbReference type="SAM" id="MobiDB-lite"/>
    </source>
</evidence>
<feature type="region of interest" description="Disordered" evidence="2">
    <location>
        <begin position="871"/>
        <end position="893"/>
    </location>
</feature>
<dbReference type="Proteomes" id="UP000053477">
    <property type="component" value="Unassembled WGS sequence"/>
</dbReference>
<dbReference type="AlphaFoldDB" id="A0A0H2R3P2"/>
<accession>A0A0H2R3P2</accession>
<feature type="compositionally biased region" description="Acidic residues" evidence="2">
    <location>
        <begin position="550"/>
        <end position="577"/>
    </location>
</feature>
<sequence length="1026" mass="108034">MASSSSSFEREQREERAGQRSSIAVATSAATNRGSTGSAAATQPAGATSGHRRTGSSAWALKRVAVAVAATKGLFGVSPPTLSEAGERRTSSSSPPLVLPPPSPSFKMGLHKSTSSPSLVPQDEPALGQRTAPSPRQRTRTRTFTSSSSGRPTISPPTHPRHLNGSSPTASLCSKLSYPSLINQNLPPVGSPSMAATVNVSTTPTTPRRRTTSAPASKFALSASTSRITLAKSPILLASPDEFGVLDLPRPTLPAASREPPTPTTSCASPAQTTSSPRSISSVRRKPVPRCSIRLEELELNQLASPPSQSSHLSPPPPPPPSRIPVLTRRRRGNSVSVSRSEVPPRSTSFASSPPASTPYHDGGVVIPPARLPQTPQQCSDFGSSTGQQQQQPETQIPTQIHTKANALSPLTLKEMDAIQSFARESATYENVFDVRASRRRRRARTEGRERRDSYHMHTAIVDSYFDGSDEDGPGCQRAELAVKVSSSSPASSLPTPTTPLRVNRETFGVYDATPVQSPRRARNDVGQSALLEGVVEDVDTTMEMFRPGEEEEIEEEGGFWSDSIEDEDDEEEEGDVGEVVDLGRNRSRTRRGGLLHAREEGFVDYLVTSTRPTFAPRFGSSSLQFSTDYRLADERMPSPPPSRWDTSRSLSHRTSSSWGSFSACAGMSGTSTPPPPQDVGYGMGIGEAILSREDIARFEDEMARSEECYDGGCGYDGFEAHPRSKFSISSESDHYHGEDRFGGFYNDAEDNNANAILDEVPLVSPLTDEDEDDVPPVTPEFDLALGLGDLSSSYDRLTSSLSKLRASHSPSRRVGSGGEGLLGFGSSTSSSNMSSATSGLSSSYLTSSTRSRLKPALRITSGVTLAHSLLSSSSGSGTGGSNTPSPPTPCSSLPPCSPALFGVPADWGVGVGVGVGVSAQENLLGMGMAPRSPTYSVFPSSVSLASARTAHAHAQGNGKAGGAGGGFGYTYTYGTPPVPSFLQLTPNDSSSTSASTAAGNGGGGNKRGRLRKLFGRAAGGGGAKK</sequence>
<reference evidence="3 4" key="1">
    <citation type="submission" date="2015-04" db="EMBL/GenBank/DDBJ databases">
        <title>Complete genome sequence of Schizopora paradoxa KUC8140, a cosmopolitan wood degrader in East Asia.</title>
        <authorList>
            <consortium name="DOE Joint Genome Institute"/>
            <person name="Min B."/>
            <person name="Park H."/>
            <person name="Jang Y."/>
            <person name="Kim J.-J."/>
            <person name="Kim K.H."/>
            <person name="Pangilinan J."/>
            <person name="Lipzen A."/>
            <person name="Riley R."/>
            <person name="Grigoriev I.V."/>
            <person name="Spatafora J.W."/>
            <person name="Choi I.-G."/>
        </authorList>
    </citation>
    <scope>NUCLEOTIDE SEQUENCE [LARGE SCALE GENOMIC DNA]</scope>
    <source>
        <strain evidence="3 4">KUC8140</strain>
    </source>
</reference>
<feature type="region of interest" description="Disordered" evidence="2">
    <location>
        <begin position="826"/>
        <end position="846"/>
    </location>
</feature>
<feature type="region of interest" description="Disordered" evidence="2">
    <location>
        <begin position="549"/>
        <end position="577"/>
    </location>
</feature>
<name>A0A0H2R3P2_9AGAM</name>
<evidence type="ECO:0000313" key="4">
    <source>
        <dbReference type="Proteomes" id="UP000053477"/>
    </source>
</evidence>
<dbReference type="InParanoid" id="A0A0H2R3P2"/>
<dbReference type="EMBL" id="KQ086207">
    <property type="protein sequence ID" value="KLO06434.1"/>
    <property type="molecule type" value="Genomic_DNA"/>
</dbReference>
<protein>
    <submittedName>
        <fullName evidence="3">Uncharacterized protein</fullName>
    </submittedName>
</protein>
<feature type="compositionally biased region" description="Polar residues" evidence="2">
    <location>
        <begin position="986"/>
        <end position="997"/>
    </location>
</feature>
<feature type="compositionally biased region" description="Low complexity" evidence="2">
    <location>
        <begin position="388"/>
        <end position="400"/>
    </location>
</feature>
<feature type="compositionally biased region" description="Basic and acidic residues" evidence="2">
    <location>
        <begin position="8"/>
        <end position="18"/>
    </location>
</feature>
<feature type="compositionally biased region" description="Polar residues" evidence="2">
    <location>
        <begin position="374"/>
        <end position="387"/>
    </location>
</feature>
<feature type="compositionally biased region" description="Low complexity" evidence="2">
    <location>
        <begin position="201"/>
        <end position="217"/>
    </location>
</feature>
<keyword evidence="4" id="KW-1185">Reference proteome</keyword>
<feature type="compositionally biased region" description="Low complexity" evidence="2">
    <location>
        <begin position="264"/>
        <end position="277"/>
    </location>
</feature>
<feature type="region of interest" description="Disordered" evidence="2">
    <location>
        <begin position="71"/>
        <end position="170"/>
    </location>
</feature>
<feature type="compositionally biased region" description="Low complexity" evidence="2">
    <location>
        <begin position="334"/>
        <end position="359"/>
    </location>
</feature>
<feature type="region of interest" description="Disordered" evidence="2">
    <location>
        <begin position="190"/>
        <end position="218"/>
    </location>
</feature>
<evidence type="ECO:0000313" key="3">
    <source>
        <dbReference type="EMBL" id="KLO06434.1"/>
    </source>
</evidence>
<feature type="compositionally biased region" description="Polar residues" evidence="2">
    <location>
        <begin position="21"/>
        <end position="41"/>
    </location>
</feature>
<feature type="compositionally biased region" description="Pro residues" evidence="2">
    <location>
        <begin position="314"/>
        <end position="323"/>
    </location>
</feature>
<keyword evidence="1" id="KW-0945">Host-virus interaction</keyword>
<organism evidence="3 4">
    <name type="scientific">Schizopora paradoxa</name>
    <dbReference type="NCBI Taxonomy" id="27342"/>
    <lineage>
        <taxon>Eukaryota</taxon>
        <taxon>Fungi</taxon>
        <taxon>Dikarya</taxon>
        <taxon>Basidiomycota</taxon>
        <taxon>Agaricomycotina</taxon>
        <taxon>Agaricomycetes</taxon>
        <taxon>Hymenochaetales</taxon>
        <taxon>Schizoporaceae</taxon>
        <taxon>Schizopora</taxon>
    </lineage>
</organism>
<feature type="region of interest" description="Disordered" evidence="2">
    <location>
        <begin position="1"/>
        <end position="57"/>
    </location>
</feature>
<feature type="region of interest" description="Disordered" evidence="2">
    <location>
        <begin position="303"/>
        <end position="400"/>
    </location>
</feature>
<dbReference type="PANTHER" id="PTHR13037">
    <property type="entry name" value="FORMIN"/>
    <property type="match status" value="1"/>
</dbReference>
<feature type="compositionally biased region" description="Low complexity" evidence="2">
    <location>
        <begin position="130"/>
        <end position="153"/>
    </location>
</feature>
<feature type="region of interest" description="Disordered" evidence="2">
    <location>
        <begin position="986"/>
        <end position="1026"/>
    </location>
</feature>
<feature type="region of interest" description="Disordered" evidence="2">
    <location>
        <begin position="248"/>
        <end position="288"/>
    </location>
</feature>
<dbReference type="PANTHER" id="PTHR13037:SF24">
    <property type="entry name" value="POLYCOMB PROTEIN PCL-RELATED"/>
    <property type="match status" value="1"/>
</dbReference>